<dbReference type="Gene3D" id="3.30.70.380">
    <property type="entry name" value="Ferrodoxin-fold anticodon-binding domain"/>
    <property type="match status" value="1"/>
</dbReference>
<dbReference type="Pfam" id="PF01588">
    <property type="entry name" value="tRNA_bind"/>
    <property type="match status" value="1"/>
</dbReference>
<feature type="domain" description="B5" evidence="19">
    <location>
        <begin position="402"/>
        <end position="477"/>
    </location>
</feature>
<keyword evidence="8 15" id="KW-0547">Nucleotide-binding</keyword>
<dbReference type="GO" id="GO:0005524">
    <property type="term" value="F:ATP binding"/>
    <property type="evidence" value="ECO:0007669"/>
    <property type="project" value="UniProtKB-UniRule"/>
</dbReference>
<evidence type="ECO:0000256" key="2">
    <source>
        <dbReference type="ARBA" id="ARBA00008653"/>
    </source>
</evidence>
<dbReference type="PROSITE" id="PS50886">
    <property type="entry name" value="TRBD"/>
    <property type="match status" value="1"/>
</dbReference>
<dbReference type="InterPro" id="IPR041616">
    <property type="entry name" value="PheRS_beta_core"/>
</dbReference>
<dbReference type="InterPro" id="IPR002547">
    <property type="entry name" value="tRNA-bd_dom"/>
</dbReference>
<dbReference type="SUPFAM" id="SSF54991">
    <property type="entry name" value="Anticodon-binding domain of PheRS"/>
    <property type="match status" value="1"/>
</dbReference>
<keyword evidence="4 15" id="KW-0963">Cytoplasm</keyword>
<feature type="domain" description="FDX-ACB" evidence="18">
    <location>
        <begin position="698"/>
        <end position="792"/>
    </location>
</feature>
<dbReference type="InterPro" id="IPR020825">
    <property type="entry name" value="Phe-tRNA_synthase-like_B3/B4"/>
</dbReference>
<feature type="binding site" evidence="15">
    <location>
        <position position="464"/>
    </location>
    <ligand>
        <name>Mg(2+)</name>
        <dbReference type="ChEBI" id="CHEBI:18420"/>
        <note>shared with alpha subunit</note>
    </ligand>
</feature>
<dbReference type="Pfam" id="PF03147">
    <property type="entry name" value="FDX-ACB"/>
    <property type="match status" value="1"/>
</dbReference>
<feature type="binding site" evidence="15">
    <location>
        <position position="465"/>
    </location>
    <ligand>
        <name>Mg(2+)</name>
        <dbReference type="ChEBI" id="CHEBI:18420"/>
        <note>shared with alpha subunit</note>
    </ligand>
</feature>
<keyword evidence="13 15" id="KW-0030">Aminoacyl-tRNA synthetase</keyword>
<dbReference type="eggNOG" id="COG0072">
    <property type="taxonomic scope" value="Bacteria"/>
</dbReference>
<dbReference type="Proteomes" id="UP000044071">
    <property type="component" value="Unassembled WGS sequence"/>
</dbReference>
<dbReference type="InterPro" id="IPR009061">
    <property type="entry name" value="DNA-bd_dom_put_sf"/>
</dbReference>
<dbReference type="InterPro" id="IPR045060">
    <property type="entry name" value="Phe-tRNA-ligase_IIc_bsu"/>
</dbReference>
<name>A0A078KY00_9GAMM</name>
<dbReference type="GO" id="GO:0006432">
    <property type="term" value="P:phenylalanyl-tRNA aminoacylation"/>
    <property type="evidence" value="ECO:0007669"/>
    <property type="project" value="UniProtKB-UniRule"/>
</dbReference>
<comment type="subcellular location">
    <subcellularLocation>
        <location evidence="1 15">Cytoplasm</location>
    </subcellularLocation>
</comment>
<dbReference type="SUPFAM" id="SSF55681">
    <property type="entry name" value="Class II aaRS and biotin synthetases"/>
    <property type="match status" value="1"/>
</dbReference>
<dbReference type="SMART" id="SM00874">
    <property type="entry name" value="B5"/>
    <property type="match status" value="1"/>
</dbReference>
<feature type="binding site" evidence="15">
    <location>
        <position position="461"/>
    </location>
    <ligand>
        <name>Mg(2+)</name>
        <dbReference type="ChEBI" id="CHEBI:18420"/>
        <note>shared with alpha subunit</note>
    </ligand>
</feature>
<evidence type="ECO:0000256" key="1">
    <source>
        <dbReference type="ARBA" id="ARBA00004496"/>
    </source>
</evidence>
<feature type="binding site" evidence="15">
    <location>
        <position position="455"/>
    </location>
    <ligand>
        <name>Mg(2+)</name>
        <dbReference type="ChEBI" id="CHEBI:18420"/>
        <note>shared with alpha subunit</note>
    </ligand>
</feature>
<keyword evidence="7 15" id="KW-0479">Metal-binding</keyword>
<keyword evidence="5 16" id="KW-0820">tRNA-binding</keyword>
<dbReference type="Gene3D" id="2.40.50.140">
    <property type="entry name" value="Nucleic acid-binding proteins"/>
    <property type="match status" value="1"/>
</dbReference>
<dbReference type="GO" id="GO:0000049">
    <property type="term" value="F:tRNA binding"/>
    <property type="evidence" value="ECO:0007669"/>
    <property type="project" value="UniProtKB-UniRule"/>
</dbReference>
<evidence type="ECO:0000259" key="17">
    <source>
        <dbReference type="PROSITE" id="PS50886"/>
    </source>
</evidence>
<dbReference type="EC" id="6.1.1.20" evidence="15"/>
<dbReference type="PROSITE" id="PS51447">
    <property type="entry name" value="FDX_ACB"/>
    <property type="match status" value="1"/>
</dbReference>
<dbReference type="SMART" id="SM00896">
    <property type="entry name" value="FDX-ACB"/>
    <property type="match status" value="1"/>
</dbReference>
<accession>A0A078KY00</accession>
<keyword evidence="11 16" id="KW-0694">RNA-binding</keyword>
<dbReference type="CDD" id="cd00769">
    <property type="entry name" value="PheRS_beta_core"/>
    <property type="match status" value="1"/>
</dbReference>
<dbReference type="AlphaFoldDB" id="A0A078KY00"/>
<comment type="cofactor">
    <cofactor evidence="15">
        <name>Mg(2+)</name>
        <dbReference type="ChEBI" id="CHEBI:18420"/>
    </cofactor>
    <text evidence="15">Binds 2 magnesium ions per tetramer.</text>
</comment>
<keyword evidence="12 15" id="KW-0648">Protein biosynthesis</keyword>
<dbReference type="InterPro" id="IPR012340">
    <property type="entry name" value="NA-bd_OB-fold"/>
</dbReference>
<dbReference type="HAMAP" id="MF_00283">
    <property type="entry name" value="Phe_tRNA_synth_beta1"/>
    <property type="match status" value="1"/>
</dbReference>
<dbReference type="Gene3D" id="3.50.40.10">
    <property type="entry name" value="Phenylalanyl-trna Synthetase, Chain B, domain 3"/>
    <property type="match status" value="1"/>
</dbReference>
<evidence type="ECO:0000256" key="4">
    <source>
        <dbReference type="ARBA" id="ARBA00022490"/>
    </source>
</evidence>
<comment type="similarity">
    <text evidence="2 15">Belongs to the phenylalanyl-tRNA synthetase beta subunit family. Type 1 subfamily.</text>
</comment>
<dbReference type="FunFam" id="3.30.930.10:FF:000022">
    <property type="entry name" value="Phenylalanine--tRNA ligase beta subunit"/>
    <property type="match status" value="1"/>
</dbReference>
<evidence type="ECO:0000256" key="9">
    <source>
        <dbReference type="ARBA" id="ARBA00022840"/>
    </source>
</evidence>
<evidence type="ECO:0000313" key="20">
    <source>
        <dbReference type="EMBL" id="CDZ77902.1"/>
    </source>
</evidence>
<dbReference type="NCBIfam" id="TIGR00472">
    <property type="entry name" value="pheT_bact"/>
    <property type="match status" value="1"/>
</dbReference>
<dbReference type="GO" id="GO:0004826">
    <property type="term" value="F:phenylalanine-tRNA ligase activity"/>
    <property type="evidence" value="ECO:0007669"/>
    <property type="project" value="UniProtKB-UniRule"/>
</dbReference>
<evidence type="ECO:0000256" key="11">
    <source>
        <dbReference type="ARBA" id="ARBA00022884"/>
    </source>
</evidence>
<dbReference type="FunFam" id="2.40.50.140:FF:000045">
    <property type="entry name" value="Phenylalanine--tRNA ligase beta subunit"/>
    <property type="match status" value="1"/>
</dbReference>
<dbReference type="PANTHER" id="PTHR10947:SF0">
    <property type="entry name" value="PHENYLALANINE--TRNA LIGASE BETA SUBUNIT"/>
    <property type="match status" value="1"/>
</dbReference>
<reference evidence="20 21" key="1">
    <citation type="submission" date="2014-06" db="EMBL/GenBank/DDBJ databases">
        <authorList>
            <person name="Urmite Genomes Urmite Genomes"/>
        </authorList>
    </citation>
    <scope>NUCLEOTIDE SEQUENCE [LARGE SCALE GENOMIC DNA]</scope>
</reference>
<keyword evidence="10 15" id="KW-0460">Magnesium</keyword>
<keyword evidence="9 15" id="KW-0067">ATP-binding</keyword>
<dbReference type="Pfam" id="PF03483">
    <property type="entry name" value="B3_4"/>
    <property type="match status" value="1"/>
</dbReference>
<evidence type="ECO:0000256" key="15">
    <source>
        <dbReference type="HAMAP-Rule" id="MF_00283"/>
    </source>
</evidence>
<dbReference type="InterPro" id="IPR005147">
    <property type="entry name" value="tRNA_synthase_B5-dom"/>
</dbReference>
<evidence type="ECO:0000256" key="13">
    <source>
        <dbReference type="ARBA" id="ARBA00023146"/>
    </source>
</evidence>
<dbReference type="SUPFAM" id="SSF46955">
    <property type="entry name" value="Putative DNA-binding domain"/>
    <property type="match status" value="1"/>
</dbReference>
<dbReference type="NCBIfam" id="NF045760">
    <property type="entry name" value="YtpR"/>
    <property type="match status" value="1"/>
</dbReference>
<dbReference type="PANTHER" id="PTHR10947">
    <property type="entry name" value="PHENYLALANYL-TRNA SYNTHETASE BETA CHAIN AND LEUCINE-RICH REPEAT-CONTAINING PROTEIN 47"/>
    <property type="match status" value="1"/>
</dbReference>
<feature type="domain" description="TRNA-binding" evidence="17">
    <location>
        <begin position="40"/>
        <end position="149"/>
    </location>
</feature>
<keyword evidence="6 15" id="KW-0436">Ligase</keyword>
<dbReference type="STRING" id="1034943.BN59_02195"/>
<evidence type="ECO:0000313" key="21">
    <source>
        <dbReference type="Proteomes" id="UP000044071"/>
    </source>
</evidence>
<protein>
    <recommendedName>
        <fullName evidence="15">Phenylalanine--tRNA ligase beta subunit</fullName>
        <ecNumber evidence="15">6.1.1.20</ecNumber>
    </recommendedName>
    <alternativeName>
        <fullName evidence="15">Phenylalanyl-tRNA synthetase beta subunit</fullName>
        <shortName evidence="15">PheRS</shortName>
    </alternativeName>
</protein>
<evidence type="ECO:0000256" key="12">
    <source>
        <dbReference type="ARBA" id="ARBA00022917"/>
    </source>
</evidence>
<organism evidence="20 21">
    <name type="scientific">Legionella massiliensis</name>
    <dbReference type="NCBI Taxonomy" id="1034943"/>
    <lineage>
        <taxon>Bacteria</taxon>
        <taxon>Pseudomonadati</taxon>
        <taxon>Pseudomonadota</taxon>
        <taxon>Gammaproteobacteria</taxon>
        <taxon>Legionellales</taxon>
        <taxon>Legionellaceae</taxon>
        <taxon>Legionella</taxon>
    </lineage>
</organism>
<evidence type="ECO:0000256" key="6">
    <source>
        <dbReference type="ARBA" id="ARBA00022598"/>
    </source>
</evidence>
<proteinExistence type="inferred from homology"/>
<evidence type="ECO:0000259" key="18">
    <source>
        <dbReference type="PROSITE" id="PS51447"/>
    </source>
</evidence>
<evidence type="ECO:0000259" key="19">
    <source>
        <dbReference type="PROSITE" id="PS51483"/>
    </source>
</evidence>
<dbReference type="Gene3D" id="3.30.930.10">
    <property type="entry name" value="Bira Bifunctional Protein, Domain 2"/>
    <property type="match status" value="1"/>
</dbReference>
<dbReference type="GO" id="GO:0009328">
    <property type="term" value="C:phenylalanine-tRNA ligase complex"/>
    <property type="evidence" value="ECO:0007669"/>
    <property type="project" value="TreeGrafter"/>
</dbReference>
<evidence type="ECO:0000256" key="8">
    <source>
        <dbReference type="ARBA" id="ARBA00022741"/>
    </source>
</evidence>
<dbReference type="CDD" id="cd02796">
    <property type="entry name" value="tRNA_bind_bactPheRS"/>
    <property type="match status" value="1"/>
</dbReference>
<sequence>MMKVSELWLREWVNPSLNEQQLAALLTMAGLEVDAVSPVAGNFNQVIVALVESTAPHPQADKLTLCEINTGSGKLLKVVCGASNVRPGLKVALAQIGANLPGGLQIKESMLRGELSQGMLCSVSELGLAESSDGIMELEDDAPLGVELRDYLSLNDHVLDIDLTPNRADCFSVLGVARELSALTKLPLKPVPTKTSQPTIDETVTIKLQDPDGCSIYAGRVIRGIDFEASTPTWMSERLRRSGLRAIHPVVDVTNYVMLELGQPMHAFDLNTIQGNIVARFAKVGETLKLLDGQEISLNDKVLVIADSEKPLALAGVMGGEESSVQETSRDIFLESAFFNPLTIAGVARSYGLSSDSSQRFERGVDSALQVLALERATELLSEIVGGEIGPITLISEPSFIPKRNNVLFNPAKVKQLTGITVAEEEMVRMLQALEMKVDSSKKPWDVAIPTHRFDIQLEPDLIEEIIRLYGYDKMLGEKMVTEVQAGTINPIEVLSMRVAQLLTARGYHETISYSFVDPELQQELYPEAETMQLLNPISSELSQMRVGMWPGLLASMIYNIHRQQTAIKIFENGVTFDLHNGSLKEHPCLAGLLTGEHGTMNWGELSKKFDFYDLKGDLQALFNVLELKNVQFVAAKHPALHPGKTASIQIDGQHIGWCGVLHPRTADALDLQEEVVLFELRISQLIDDTPLRYKQISKFPQIRRDLSFLVDSEVTAAQIEEIVRSVINTDLLKAFDVFDVYTGKSIPEDKKSLAIALTLQDDNRTMIDSEINAIISAIIKKLSDKFSIILRD</sequence>
<dbReference type="GO" id="GO:0000287">
    <property type="term" value="F:magnesium ion binding"/>
    <property type="evidence" value="ECO:0007669"/>
    <property type="project" value="UniProtKB-UniRule"/>
</dbReference>
<dbReference type="SUPFAM" id="SSF50249">
    <property type="entry name" value="Nucleic acid-binding proteins"/>
    <property type="match status" value="1"/>
</dbReference>
<dbReference type="InterPro" id="IPR036690">
    <property type="entry name" value="Fdx_antiC-bd_sf"/>
</dbReference>
<dbReference type="EMBL" id="CCSB01000002">
    <property type="protein sequence ID" value="CDZ77902.1"/>
    <property type="molecule type" value="Genomic_DNA"/>
</dbReference>
<gene>
    <name evidence="15 20" type="primary">pheT</name>
    <name evidence="20" type="ORF">BN59_02195</name>
</gene>
<dbReference type="InterPro" id="IPR033714">
    <property type="entry name" value="tRNA_bind_bactPheRS"/>
</dbReference>
<dbReference type="Pfam" id="PF03484">
    <property type="entry name" value="B5"/>
    <property type="match status" value="1"/>
</dbReference>
<keyword evidence="21" id="KW-1185">Reference proteome</keyword>
<dbReference type="Pfam" id="PF17759">
    <property type="entry name" value="tRNA_synthFbeta"/>
    <property type="match status" value="1"/>
</dbReference>
<dbReference type="SUPFAM" id="SSF56037">
    <property type="entry name" value="PheT/TilS domain"/>
    <property type="match status" value="1"/>
</dbReference>
<evidence type="ECO:0000256" key="10">
    <source>
        <dbReference type="ARBA" id="ARBA00022842"/>
    </source>
</evidence>
<dbReference type="SMART" id="SM00873">
    <property type="entry name" value="B3_4"/>
    <property type="match status" value="1"/>
</dbReference>
<evidence type="ECO:0000256" key="14">
    <source>
        <dbReference type="ARBA" id="ARBA00049255"/>
    </source>
</evidence>
<comment type="catalytic activity">
    <reaction evidence="14 15">
        <text>tRNA(Phe) + L-phenylalanine + ATP = L-phenylalanyl-tRNA(Phe) + AMP + diphosphate + H(+)</text>
        <dbReference type="Rhea" id="RHEA:19413"/>
        <dbReference type="Rhea" id="RHEA-COMP:9668"/>
        <dbReference type="Rhea" id="RHEA-COMP:9699"/>
        <dbReference type="ChEBI" id="CHEBI:15378"/>
        <dbReference type="ChEBI" id="CHEBI:30616"/>
        <dbReference type="ChEBI" id="CHEBI:33019"/>
        <dbReference type="ChEBI" id="CHEBI:58095"/>
        <dbReference type="ChEBI" id="CHEBI:78442"/>
        <dbReference type="ChEBI" id="CHEBI:78531"/>
        <dbReference type="ChEBI" id="CHEBI:456215"/>
        <dbReference type="EC" id="6.1.1.20"/>
    </reaction>
</comment>
<evidence type="ECO:0000256" key="7">
    <source>
        <dbReference type="ARBA" id="ARBA00022723"/>
    </source>
</evidence>
<dbReference type="Gene3D" id="3.30.56.10">
    <property type="match status" value="2"/>
</dbReference>
<dbReference type="InterPro" id="IPR005146">
    <property type="entry name" value="B3/B4_tRNA-bd"/>
</dbReference>
<comment type="subunit">
    <text evidence="3 15">Tetramer of two alpha and two beta subunits.</text>
</comment>
<dbReference type="FunFam" id="3.50.40.10:FF:000001">
    <property type="entry name" value="Phenylalanine--tRNA ligase beta subunit"/>
    <property type="match status" value="1"/>
</dbReference>
<dbReference type="FunFam" id="3.30.70.380:FF:000001">
    <property type="entry name" value="Phenylalanine--tRNA ligase beta subunit"/>
    <property type="match status" value="1"/>
</dbReference>
<evidence type="ECO:0000256" key="16">
    <source>
        <dbReference type="PROSITE-ProRule" id="PRU00209"/>
    </source>
</evidence>
<dbReference type="PROSITE" id="PS51483">
    <property type="entry name" value="B5"/>
    <property type="match status" value="1"/>
</dbReference>
<dbReference type="InterPro" id="IPR045864">
    <property type="entry name" value="aa-tRNA-synth_II/BPL/LPL"/>
</dbReference>
<dbReference type="InterPro" id="IPR004532">
    <property type="entry name" value="Phe-tRNA-ligase_IIc_bsu_bact"/>
</dbReference>
<evidence type="ECO:0000256" key="3">
    <source>
        <dbReference type="ARBA" id="ARBA00011209"/>
    </source>
</evidence>
<dbReference type="InterPro" id="IPR005121">
    <property type="entry name" value="Fdx_antiC-bd"/>
</dbReference>
<evidence type="ECO:0000256" key="5">
    <source>
        <dbReference type="ARBA" id="ARBA00022555"/>
    </source>
</evidence>